<feature type="coiled-coil region" evidence="1">
    <location>
        <begin position="413"/>
        <end position="478"/>
    </location>
</feature>
<feature type="domain" description="Rad50/SbcC-type AAA" evidence="2">
    <location>
        <begin position="8"/>
        <end position="218"/>
    </location>
</feature>
<dbReference type="PANTHER" id="PTHR32114">
    <property type="entry name" value="ABC TRANSPORTER ABCH.3"/>
    <property type="match status" value="1"/>
</dbReference>
<sequence>MKILKAIIDNFAAIGHIEVELNDKGLVLIQGDNKDDTSQDSNGSGKSTLPDALCWAFYGETAKGQSGDKLVNRTAKKDCAVEVHVVDEDTDDVFRISRHRKHKTYKNMLRLEVLQGSNWKDLTGGTDKLTQALVEKVIGCNYEVFKSAIYAGQEAMPDLPGMTDKQLKVLIEESAGIAQLQAASDIANRHVKDRKLIVQDHQGKIDKLQSNIELLDSNIVTLKSRSEAWEITQEANIGIAEDNVTTLEASFDDALGDRITKKKTQLADKSSEIRTQIAGSDAERLQERVLADAKAKADAGESNAAHAYDTAKNRVSHAEHALSHAGESGHCDTCGHELDASNVETAKANAQATLDSEKSALAAAKKALSVAHDSADTATKALAEHRDNMTDVSALTSELQTISENSAKLDAALTAWNRQKTGLEAAKANVQAERDKKNPYGQQITDAEAQIDTINAKIEEVEERRVEAAKELFIAEEAARVYNQAGVRAHILDTVTPHLNARTSHYLSTLTDGNVSAIWSTVSKTAKGELREKFVIDVESKTGGESFKDLSGGEKRKVRLACAMALQDLVASRANKPIKLFIADEIDTALDAAGLERLMAILDAKSRDKGTVLVVSHSDLRDFIRNSVTVVKQGGKATLEANTIL</sequence>
<protein>
    <submittedName>
        <fullName evidence="3">Chromosome segregation protein</fullName>
    </submittedName>
</protein>
<organism evidence="3 4">
    <name type="scientific">Pseudomonas phage nickie</name>
    <dbReference type="NCBI Taxonomy" id="2048977"/>
    <lineage>
        <taxon>Viruses</taxon>
        <taxon>Duplodnaviria</taxon>
        <taxon>Heunggongvirae</taxon>
        <taxon>Uroviricota</taxon>
        <taxon>Caudoviricetes</taxon>
        <taxon>Nickievirus</taxon>
        <taxon>Nickievirus nickie</taxon>
    </lineage>
</organism>
<feature type="coiled-coil region" evidence="1">
    <location>
        <begin position="198"/>
        <end position="225"/>
    </location>
</feature>
<dbReference type="SUPFAM" id="SSF52540">
    <property type="entry name" value="P-loop containing nucleoside triphosphate hydrolases"/>
    <property type="match status" value="1"/>
</dbReference>
<dbReference type="InterPro" id="IPR038729">
    <property type="entry name" value="Rad50/SbcC_AAA"/>
</dbReference>
<evidence type="ECO:0000259" key="2">
    <source>
        <dbReference type="Pfam" id="PF13476"/>
    </source>
</evidence>
<accession>A0A2H4P753</accession>
<dbReference type="Proteomes" id="UP000241592">
    <property type="component" value="Segment"/>
</dbReference>
<dbReference type="Gene3D" id="3.40.50.300">
    <property type="entry name" value="P-loop containing nucleotide triphosphate hydrolases"/>
    <property type="match status" value="2"/>
</dbReference>
<proteinExistence type="predicted"/>
<keyword evidence="1" id="KW-0175">Coiled coil</keyword>
<evidence type="ECO:0000313" key="4">
    <source>
        <dbReference type="Proteomes" id="UP000241592"/>
    </source>
</evidence>
<dbReference type="EMBL" id="MG018927">
    <property type="protein sequence ID" value="ATW58006.1"/>
    <property type="molecule type" value="Genomic_DNA"/>
</dbReference>
<dbReference type="GO" id="GO:0006302">
    <property type="term" value="P:double-strand break repair"/>
    <property type="evidence" value="ECO:0007669"/>
    <property type="project" value="InterPro"/>
</dbReference>
<reference evidence="3 4" key="1">
    <citation type="submission" date="2017-09" db="EMBL/GenBank/DDBJ databases">
        <authorList>
            <person name="Ehlers B."/>
            <person name="Leendertz F.H."/>
        </authorList>
    </citation>
    <scope>NUCLEOTIDE SEQUENCE [LARGE SCALE GENOMIC DNA]</scope>
</reference>
<name>A0A2H4P753_9CAUD</name>
<evidence type="ECO:0000256" key="1">
    <source>
        <dbReference type="SAM" id="Coils"/>
    </source>
</evidence>
<evidence type="ECO:0000313" key="3">
    <source>
        <dbReference type="EMBL" id="ATW58006.1"/>
    </source>
</evidence>
<dbReference type="GO" id="GO:0016887">
    <property type="term" value="F:ATP hydrolysis activity"/>
    <property type="evidence" value="ECO:0007669"/>
    <property type="project" value="InterPro"/>
</dbReference>
<dbReference type="PANTHER" id="PTHR32114:SF2">
    <property type="entry name" value="ABC TRANSPORTER ABCH.3"/>
    <property type="match status" value="1"/>
</dbReference>
<dbReference type="InterPro" id="IPR027417">
    <property type="entry name" value="P-loop_NTPase"/>
</dbReference>
<keyword evidence="4" id="KW-1185">Reference proteome</keyword>
<dbReference type="OrthoDB" id="10553at10239"/>
<dbReference type="Pfam" id="PF13476">
    <property type="entry name" value="AAA_23"/>
    <property type="match status" value="1"/>
</dbReference>
<gene>
    <name evidence="3" type="ORF">CNR34_00073</name>
</gene>